<evidence type="ECO:0000313" key="2">
    <source>
        <dbReference type="EMBL" id="KAJ0388658.1"/>
    </source>
</evidence>
<dbReference type="InterPro" id="IPR009060">
    <property type="entry name" value="UBA-like_sf"/>
</dbReference>
<proteinExistence type="predicted"/>
<gene>
    <name evidence="2" type="ORF">P43SY_010960</name>
</gene>
<evidence type="ECO:0000313" key="3">
    <source>
        <dbReference type="Proteomes" id="UP001209570"/>
    </source>
</evidence>
<dbReference type="PROSITE" id="PS50030">
    <property type="entry name" value="UBA"/>
    <property type="match status" value="1"/>
</dbReference>
<accession>A0AAD5L540</accession>
<dbReference type="InterPro" id="IPR056893">
    <property type="entry name" value="UBA_Nbr1_C"/>
</dbReference>
<dbReference type="Pfam" id="PF24932">
    <property type="entry name" value="UBA_NBR1_C"/>
    <property type="match status" value="1"/>
</dbReference>
<feature type="domain" description="UBA" evidence="1">
    <location>
        <begin position="29"/>
        <end position="73"/>
    </location>
</feature>
<keyword evidence="3" id="KW-1185">Reference proteome</keyword>
<dbReference type="Gene3D" id="1.10.8.10">
    <property type="entry name" value="DNA helicase RuvA subunit, C-terminal domain"/>
    <property type="match status" value="1"/>
</dbReference>
<name>A0AAD5L540_PYTIN</name>
<organism evidence="2 3">
    <name type="scientific">Pythium insidiosum</name>
    <name type="common">Pythiosis disease agent</name>
    <dbReference type="NCBI Taxonomy" id="114742"/>
    <lineage>
        <taxon>Eukaryota</taxon>
        <taxon>Sar</taxon>
        <taxon>Stramenopiles</taxon>
        <taxon>Oomycota</taxon>
        <taxon>Peronosporomycetes</taxon>
        <taxon>Pythiales</taxon>
        <taxon>Pythiaceae</taxon>
        <taxon>Pythium</taxon>
    </lineage>
</organism>
<protein>
    <recommendedName>
        <fullName evidence="1">UBA domain-containing protein</fullName>
    </recommendedName>
</protein>
<dbReference type="SUPFAM" id="SSF46934">
    <property type="entry name" value="UBA-like"/>
    <property type="match status" value="1"/>
</dbReference>
<dbReference type="Proteomes" id="UP001209570">
    <property type="component" value="Unassembled WGS sequence"/>
</dbReference>
<reference evidence="2" key="1">
    <citation type="submission" date="2021-12" db="EMBL/GenBank/DDBJ databases">
        <title>Prjna785345.</title>
        <authorList>
            <person name="Rujirawat T."/>
            <person name="Krajaejun T."/>
        </authorList>
    </citation>
    <scope>NUCLEOTIDE SEQUENCE</scope>
    <source>
        <strain evidence="2">Pi057C3</strain>
    </source>
</reference>
<dbReference type="EMBL" id="JAKCXM010007381">
    <property type="protein sequence ID" value="KAJ0388658.1"/>
    <property type="molecule type" value="Genomic_DNA"/>
</dbReference>
<dbReference type="CDD" id="cd14319">
    <property type="entry name" value="UBA_NBR1"/>
    <property type="match status" value="1"/>
</dbReference>
<dbReference type="AlphaFoldDB" id="A0AAD5L540"/>
<evidence type="ECO:0000259" key="1">
    <source>
        <dbReference type="PROSITE" id="PS50030"/>
    </source>
</evidence>
<sequence>MLRWQALYTNAATPIHALEPVMPVAHDAQGDSKWQAQLKELEAMGFTNRELNVEVLERYQGRLLRVVNYLSEMAADPAPTAMEAE</sequence>
<comment type="caution">
    <text evidence="2">The sequence shown here is derived from an EMBL/GenBank/DDBJ whole genome shotgun (WGS) entry which is preliminary data.</text>
</comment>
<dbReference type="InterPro" id="IPR015940">
    <property type="entry name" value="UBA"/>
</dbReference>